<organism evidence="2 3">
    <name type="scientific">Paenibacillus mucilaginosus (strain KNP414)</name>
    <dbReference type="NCBI Taxonomy" id="1036673"/>
    <lineage>
        <taxon>Bacteria</taxon>
        <taxon>Bacillati</taxon>
        <taxon>Bacillota</taxon>
        <taxon>Bacilli</taxon>
        <taxon>Bacillales</taxon>
        <taxon>Paenibacillaceae</taxon>
        <taxon>Paenibacillus</taxon>
    </lineage>
</organism>
<reference evidence="2 3" key="2">
    <citation type="journal article" date="2013" name="Genome Announc.">
        <title>Genome Sequence of Growth-Improving Paenibacillus mucilaginosus Strain KNP414.</title>
        <authorList>
            <person name="Lu J.J."/>
            <person name="Wang J.F."/>
            <person name="Hu X.F."/>
        </authorList>
    </citation>
    <scope>NUCLEOTIDE SEQUENCE [LARGE SCALE GENOMIC DNA]</scope>
    <source>
        <strain evidence="2 3">KNP414</strain>
    </source>
</reference>
<proteinExistence type="predicted"/>
<protein>
    <submittedName>
        <fullName evidence="2">Uncharacterized protein</fullName>
    </submittedName>
</protein>
<dbReference type="KEGG" id="pms:KNP414_06227"/>
<evidence type="ECO:0000313" key="3">
    <source>
        <dbReference type="Proteomes" id="UP000006620"/>
    </source>
</evidence>
<gene>
    <name evidence="2" type="ordered locus">KNP414_06227</name>
</gene>
<accession>F8FK68</accession>
<dbReference type="EMBL" id="CP002869">
    <property type="protein sequence ID" value="AEI44749.1"/>
    <property type="molecule type" value="Genomic_DNA"/>
</dbReference>
<reference evidence="3" key="1">
    <citation type="submission" date="2011-06" db="EMBL/GenBank/DDBJ databases">
        <title>Complete genome sequence of Paenibacillus mucilaginosus KNP414.</title>
        <authorList>
            <person name="Wang J."/>
            <person name="Hu S."/>
            <person name="Hu X."/>
            <person name="Zhang B."/>
            <person name="Dong D."/>
            <person name="Zhang S."/>
            <person name="Zhao K."/>
            <person name="Wu D."/>
        </authorList>
    </citation>
    <scope>NUCLEOTIDE SEQUENCE [LARGE SCALE GENOMIC DNA]</scope>
    <source>
        <strain evidence="3">KNP414</strain>
    </source>
</reference>
<evidence type="ECO:0000256" key="1">
    <source>
        <dbReference type="SAM" id="MobiDB-lite"/>
    </source>
</evidence>
<feature type="region of interest" description="Disordered" evidence="1">
    <location>
        <begin position="1"/>
        <end position="26"/>
    </location>
</feature>
<name>F8FK68_PAEMK</name>
<dbReference type="Proteomes" id="UP000006620">
    <property type="component" value="Chromosome"/>
</dbReference>
<dbReference type="AlphaFoldDB" id="F8FK68"/>
<dbReference type="HOGENOM" id="CLU_3046103_0_0_9"/>
<evidence type="ECO:0000313" key="2">
    <source>
        <dbReference type="EMBL" id="AEI44749.1"/>
    </source>
</evidence>
<sequence>MAAEEREVSAGAGSAEDGCSPKRLEERAPGRAPFFFELSSKESLLQLRTRWHEA</sequence>